<evidence type="ECO:0000313" key="2">
    <source>
        <dbReference type="EMBL" id="CAF94175.1"/>
    </source>
</evidence>
<dbReference type="KEGG" id="tng:GSTEN00010146G001"/>
<evidence type="ECO:0000256" key="1">
    <source>
        <dbReference type="SAM" id="MobiDB-lite"/>
    </source>
</evidence>
<proteinExistence type="predicted"/>
<dbReference type="EMBL" id="CAAE01011942">
    <property type="protein sequence ID" value="CAF94175.1"/>
    <property type="molecule type" value="Genomic_DNA"/>
</dbReference>
<reference evidence="2" key="1">
    <citation type="journal article" date="2004" name="Nature">
        <title>Genome duplication in the teleost fish Tetraodon nigroviridis reveals the early vertebrate proto-karyotype.</title>
        <authorList>
            <person name="Jaillon O."/>
            <person name="Aury J.-M."/>
            <person name="Brunet F."/>
            <person name="Petit J.-L."/>
            <person name="Stange-Thomann N."/>
            <person name="Mauceli E."/>
            <person name="Bouneau L."/>
            <person name="Fischer C."/>
            <person name="Ozouf-Costaz C."/>
            <person name="Bernot A."/>
            <person name="Nicaud S."/>
            <person name="Jaffe D."/>
            <person name="Fisher S."/>
            <person name="Lutfalla G."/>
            <person name="Dossat C."/>
            <person name="Segurens B."/>
            <person name="Dasilva C."/>
            <person name="Salanoubat M."/>
            <person name="Levy M."/>
            <person name="Boudet N."/>
            <person name="Castellano S."/>
            <person name="Anthouard V."/>
            <person name="Jubin C."/>
            <person name="Castelli V."/>
            <person name="Katinka M."/>
            <person name="Vacherie B."/>
            <person name="Biemont C."/>
            <person name="Skalli Z."/>
            <person name="Cattolico L."/>
            <person name="Poulain J."/>
            <person name="De Berardinis V."/>
            <person name="Cruaud C."/>
            <person name="Duprat S."/>
            <person name="Brottier P."/>
            <person name="Coutanceau J.-P."/>
            <person name="Gouzy J."/>
            <person name="Parra G."/>
            <person name="Lardier G."/>
            <person name="Chapple C."/>
            <person name="McKernan K.J."/>
            <person name="McEwan P."/>
            <person name="Bosak S."/>
            <person name="Kellis M."/>
            <person name="Volff J.-N."/>
            <person name="Guigo R."/>
            <person name="Zody M.C."/>
            <person name="Mesirov J."/>
            <person name="Lindblad-Toh K."/>
            <person name="Birren B."/>
            <person name="Nusbaum C."/>
            <person name="Kahn D."/>
            <person name="Robinson-Rechavi M."/>
            <person name="Laudet V."/>
            <person name="Schachter V."/>
            <person name="Quetier F."/>
            <person name="Saurin W."/>
            <person name="Scarpelli C."/>
            <person name="Wincker P."/>
            <person name="Lander E.S."/>
            <person name="Weissenbach J."/>
            <person name="Roest Crollius H."/>
        </authorList>
    </citation>
    <scope>NUCLEOTIDE SEQUENCE [LARGE SCALE GENOMIC DNA]</scope>
</reference>
<feature type="compositionally biased region" description="Basic residues" evidence="1">
    <location>
        <begin position="1"/>
        <end position="11"/>
    </location>
</feature>
<gene>
    <name evidence="2" type="ORF">GSTENG00010146001</name>
</gene>
<sequence>MLLLTRRRHPSSSKGPLAPSKARLPNQARR</sequence>
<organism evidence="2">
    <name type="scientific">Tetraodon nigroviridis</name>
    <name type="common">Spotted green pufferfish</name>
    <name type="synonym">Chelonodon nigroviridis</name>
    <dbReference type="NCBI Taxonomy" id="99883"/>
    <lineage>
        <taxon>Eukaryota</taxon>
        <taxon>Metazoa</taxon>
        <taxon>Chordata</taxon>
        <taxon>Craniata</taxon>
        <taxon>Vertebrata</taxon>
        <taxon>Euteleostomi</taxon>
        <taxon>Actinopterygii</taxon>
        <taxon>Neopterygii</taxon>
        <taxon>Teleostei</taxon>
        <taxon>Neoteleostei</taxon>
        <taxon>Acanthomorphata</taxon>
        <taxon>Eupercaria</taxon>
        <taxon>Tetraodontiformes</taxon>
        <taxon>Tetradontoidea</taxon>
        <taxon>Tetraodontidae</taxon>
        <taxon>Tetraodon</taxon>
    </lineage>
</organism>
<comment type="caution">
    <text evidence="2">The sequence shown here is derived from an EMBL/GenBank/DDBJ whole genome shotgun (WGS) entry which is preliminary data.</text>
</comment>
<accession>Q4SYV7</accession>
<feature type="non-terminal residue" evidence="2">
    <location>
        <position position="30"/>
    </location>
</feature>
<reference evidence="2" key="2">
    <citation type="submission" date="2004-02" db="EMBL/GenBank/DDBJ databases">
        <authorList>
            <consortium name="Genoscope"/>
            <consortium name="Whitehead Institute Centre for Genome Research"/>
        </authorList>
    </citation>
    <scope>NUCLEOTIDE SEQUENCE</scope>
</reference>
<name>Q4SYV7_TETNG</name>
<protein>
    <submittedName>
        <fullName evidence="2">(spotted green pufferfish) hypothetical protein</fullName>
    </submittedName>
</protein>
<feature type="region of interest" description="Disordered" evidence="1">
    <location>
        <begin position="1"/>
        <end position="30"/>
    </location>
</feature>
<dbReference type="AlphaFoldDB" id="Q4SYV7"/>